<evidence type="ECO:0000256" key="1">
    <source>
        <dbReference type="SAM" id="MobiDB-lite"/>
    </source>
</evidence>
<evidence type="ECO:0000313" key="3">
    <source>
        <dbReference type="Proteomes" id="UP000198286"/>
    </source>
</evidence>
<dbReference type="Proteomes" id="UP000198286">
    <property type="component" value="Plasmid unnamed 2"/>
</dbReference>
<evidence type="ECO:0000313" key="2">
    <source>
        <dbReference type="EMBL" id="ASL18412.1"/>
    </source>
</evidence>
<dbReference type="EMBL" id="CP015269">
    <property type="protein sequence ID" value="ASL18412.1"/>
    <property type="molecule type" value="Genomic_DNA"/>
</dbReference>
<name>A0A7U5MRN6_MYCIT</name>
<organism evidence="2 3">
    <name type="scientific">Mycobacterium intracellulare subsp. chimaera</name>
    <dbReference type="NCBI Taxonomy" id="222805"/>
    <lineage>
        <taxon>Bacteria</taxon>
        <taxon>Bacillati</taxon>
        <taxon>Actinomycetota</taxon>
        <taxon>Actinomycetes</taxon>
        <taxon>Mycobacteriales</taxon>
        <taxon>Mycobacteriaceae</taxon>
        <taxon>Mycobacterium</taxon>
        <taxon>Mycobacterium avium complex (MAC)</taxon>
    </lineage>
</organism>
<geneLocation type="plasmid" evidence="2 3">
    <name>unnamed 2</name>
</geneLocation>
<gene>
    <name evidence="2" type="ORF">MYCOZU2_06067</name>
</gene>
<feature type="compositionally biased region" description="Polar residues" evidence="1">
    <location>
        <begin position="26"/>
        <end position="35"/>
    </location>
</feature>
<keyword evidence="2" id="KW-0614">Plasmid</keyword>
<protein>
    <submittedName>
        <fullName evidence="2">Uncharacterized protein</fullName>
    </submittedName>
</protein>
<proteinExistence type="predicted"/>
<sequence>MSGRAQSGAVVPTPANPKVFEHKANPCQNTHNGSAPASHAVVTRIRRNKPAVSFLQVYEIPTPGEANVRVAATTFAQHGALQ</sequence>
<feature type="region of interest" description="Disordered" evidence="1">
    <location>
        <begin position="1"/>
        <end position="38"/>
    </location>
</feature>
<dbReference type="AlphaFoldDB" id="A0A7U5MRN6"/>
<reference evidence="2 3" key="1">
    <citation type="journal article" date="2017" name="Lancet Infect. Dis.">
        <title>Global outbreak of severe Mycobacterium chimaera disease after cardiac surgery: a molecular epidemiological study.</title>
        <authorList>
            <person name="van Ingen J."/>
            <person name="Kohl T."/>
            <person name="Kranzer K."/>
            <person name="Hasse B."/>
            <person name="Keller P."/>
            <person name="Szafranska A."/>
            <person name="Hillemann D."/>
            <person name="Chand M."/>
            <person name="Schreiber P."/>
            <person name="Sommerstein R."/>
            <person name="Berger C."/>
            <person name="Genoni M."/>
            <person name="Ruegg C."/>
            <person name="Troillet N."/>
            <person name="Widmer A.F."/>
            <person name="Becker S.L."/>
            <person name="Herrmann M."/>
            <person name="Eckmanns T."/>
            <person name="Haller S."/>
            <person name="Hoeller C."/>
            <person name="Debast S.B."/>
            <person name="Wolfhagen M.J."/>
            <person name="Hopman J."/>
            <person name="Kluytmans J."/>
            <person name="Langelaar M."/>
            <person name="Notermans D.W."/>
            <person name="ten Oever J."/>
            <person name="van den Barselaar P."/>
            <person name="Vonk A.B.A."/>
            <person name="Vos M.C."/>
            <person name="Ahmed N."/>
            <person name="Brown T."/>
            <person name="Crook D."/>
            <person name="Lamagni T."/>
            <person name="Phin N."/>
            <person name="Smith E.G."/>
            <person name="Zambon M."/>
            <person name="Serr A."/>
            <person name="Goetting T."/>
            <person name="Ebner W."/>
            <person name="Thuermer A."/>
            <person name="Utpatel C."/>
            <person name="Sproer C."/>
            <person name="Bunk B."/>
            <person name="Nubel U."/>
            <person name="Bloemberg G."/>
            <person name="Bottger E."/>
            <person name="Niemann S."/>
            <person name="Wagner D."/>
            <person name="Sax H."/>
        </authorList>
    </citation>
    <scope>NUCLEOTIDE SEQUENCE [LARGE SCALE GENOMIC DNA]</scope>
    <source>
        <strain evidence="2 3">ZUERICH-2</strain>
        <plasmid evidence="2 3">unnamed 2</plasmid>
    </source>
</reference>
<accession>A0A7U5MRN6</accession>